<accession>A0A5B7JNZ3</accession>
<dbReference type="AlphaFoldDB" id="A0A5B7JNZ3"/>
<dbReference type="EMBL" id="VSRR010104867">
    <property type="protein sequence ID" value="MPC96163.1"/>
    <property type="molecule type" value="Genomic_DNA"/>
</dbReference>
<sequence>MHHPHHQAHTRTKKRHRMNRLPSTPGTDIRASLSLQGPSSPSHDDHKIKEGCSWPLIHHLS</sequence>
<keyword evidence="3" id="KW-1185">Reference proteome</keyword>
<comment type="caution">
    <text evidence="2">The sequence shown here is derived from an EMBL/GenBank/DDBJ whole genome shotgun (WGS) entry which is preliminary data.</text>
</comment>
<evidence type="ECO:0000313" key="2">
    <source>
        <dbReference type="EMBL" id="MPC96163.1"/>
    </source>
</evidence>
<protein>
    <submittedName>
        <fullName evidence="2">Uncharacterized protein</fullName>
    </submittedName>
</protein>
<evidence type="ECO:0000256" key="1">
    <source>
        <dbReference type="SAM" id="MobiDB-lite"/>
    </source>
</evidence>
<evidence type="ECO:0000313" key="3">
    <source>
        <dbReference type="Proteomes" id="UP000324222"/>
    </source>
</evidence>
<gene>
    <name evidence="2" type="ORF">E2C01_091405</name>
</gene>
<proteinExistence type="predicted"/>
<organism evidence="2 3">
    <name type="scientific">Portunus trituberculatus</name>
    <name type="common">Swimming crab</name>
    <name type="synonym">Neptunus trituberculatus</name>
    <dbReference type="NCBI Taxonomy" id="210409"/>
    <lineage>
        <taxon>Eukaryota</taxon>
        <taxon>Metazoa</taxon>
        <taxon>Ecdysozoa</taxon>
        <taxon>Arthropoda</taxon>
        <taxon>Crustacea</taxon>
        <taxon>Multicrustacea</taxon>
        <taxon>Malacostraca</taxon>
        <taxon>Eumalacostraca</taxon>
        <taxon>Eucarida</taxon>
        <taxon>Decapoda</taxon>
        <taxon>Pleocyemata</taxon>
        <taxon>Brachyura</taxon>
        <taxon>Eubrachyura</taxon>
        <taxon>Portunoidea</taxon>
        <taxon>Portunidae</taxon>
        <taxon>Portuninae</taxon>
        <taxon>Portunus</taxon>
    </lineage>
</organism>
<feature type="compositionally biased region" description="Basic residues" evidence="1">
    <location>
        <begin position="1"/>
        <end position="19"/>
    </location>
</feature>
<name>A0A5B7JNZ3_PORTR</name>
<dbReference type="Proteomes" id="UP000324222">
    <property type="component" value="Unassembled WGS sequence"/>
</dbReference>
<feature type="region of interest" description="Disordered" evidence="1">
    <location>
        <begin position="1"/>
        <end position="61"/>
    </location>
</feature>
<reference evidence="2 3" key="1">
    <citation type="submission" date="2019-05" db="EMBL/GenBank/DDBJ databases">
        <title>Another draft genome of Portunus trituberculatus and its Hox gene families provides insights of decapod evolution.</title>
        <authorList>
            <person name="Jeong J.-H."/>
            <person name="Song I."/>
            <person name="Kim S."/>
            <person name="Choi T."/>
            <person name="Kim D."/>
            <person name="Ryu S."/>
            <person name="Kim W."/>
        </authorList>
    </citation>
    <scope>NUCLEOTIDE SEQUENCE [LARGE SCALE GENOMIC DNA]</scope>
    <source>
        <tissue evidence="2">Muscle</tissue>
    </source>
</reference>